<keyword evidence="12" id="KW-0934">Plastid</keyword>
<gene>
    <name evidence="12" type="primary">chlN</name>
</gene>
<geneLocation type="chloroplast" evidence="12"/>
<keyword evidence="12" id="KW-0150">Chloroplast</keyword>
<dbReference type="Gene3D" id="3.40.50.1980">
    <property type="entry name" value="Nitrogenase molybdenum iron protein domain"/>
    <property type="match status" value="3"/>
</dbReference>
<dbReference type="GO" id="GO:0036068">
    <property type="term" value="P:light-independent chlorophyll biosynthetic process"/>
    <property type="evidence" value="ECO:0007669"/>
    <property type="project" value="UniProtKB-UniPathway"/>
</dbReference>
<keyword evidence="2" id="KW-0602">Photosynthesis</keyword>
<name>A0A8K1SP12_9TRAC</name>
<dbReference type="GO" id="GO:0019685">
    <property type="term" value="P:photosynthesis, dark reaction"/>
    <property type="evidence" value="ECO:0007669"/>
    <property type="project" value="InterPro"/>
</dbReference>
<evidence type="ECO:0000256" key="1">
    <source>
        <dbReference type="ARBA" id="ARBA00022485"/>
    </source>
</evidence>
<proteinExistence type="predicted"/>
<evidence type="ECO:0000256" key="7">
    <source>
        <dbReference type="ARBA" id="ARBA00023004"/>
    </source>
</evidence>
<feature type="region of interest" description="Disordered" evidence="10">
    <location>
        <begin position="162"/>
        <end position="188"/>
    </location>
</feature>
<keyword evidence="9" id="KW-0149">Chlorophyll biosynthesis</keyword>
<evidence type="ECO:0000256" key="8">
    <source>
        <dbReference type="ARBA" id="ARBA00023014"/>
    </source>
</evidence>
<protein>
    <submittedName>
        <fullName evidence="12">Protochlorophyllide reductase ChlN subunit</fullName>
    </submittedName>
</protein>
<keyword evidence="1" id="KW-0004">4Fe-4S</keyword>
<keyword evidence="8" id="KW-0411">Iron-sulfur</keyword>
<organism evidence="12">
    <name type="scientific">Selaginella erythropus</name>
    <dbReference type="NCBI Taxonomy" id="137146"/>
    <lineage>
        <taxon>Eukaryota</taxon>
        <taxon>Viridiplantae</taxon>
        <taxon>Streptophyta</taxon>
        <taxon>Embryophyta</taxon>
        <taxon>Tracheophyta</taxon>
        <taxon>Lycopodiopsida</taxon>
        <taxon>Selaginellales</taxon>
        <taxon>Selaginellaceae</taxon>
        <taxon>Selaginella</taxon>
    </lineage>
</organism>
<keyword evidence="7" id="KW-0408">Iron</keyword>
<dbReference type="PANTHER" id="PTHR39429:SF3">
    <property type="entry name" value="LIGHT-INDEPENDENT PROTOCHLOROPHYLLIDE REDUCTASE SUBUNIT N"/>
    <property type="match status" value="1"/>
</dbReference>
<keyword evidence="6" id="KW-0560">Oxidoreductase</keyword>
<dbReference type="PANTHER" id="PTHR39429">
    <property type="entry name" value="LIGHT-INDEPENDENT PROTOCHLOROPHYLLIDE REDUCTASE SUBUNIT N"/>
    <property type="match status" value="1"/>
</dbReference>
<dbReference type="GO" id="GO:0046872">
    <property type="term" value="F:metal ion binding"/>
    <property type="evidence" value="ECO:0007669"/>
    <property type="project" value="UniProtKB-KW"/>
</dbReference>
<feature type="region of interest" description="Disordered" evidence="10">
    <location>
        <begin position="67"/>
        <end position="89"/>
    </location>
</feature>
<feature type="domain" description="Nitrogenase/oxidoreductase component 1" evidence="11">
    <location>
        <begin position="27"/>
        <end position="435"/>
    </location>
</feature>
<evidence type="ECO:0000256" key="6">
    <source>
        <dbReference type="ARBA" id="ARBA00023002"/>
    </source>
</evidence>
<dbReference type="Pfam" id="PF00148">
    <property type="entry name" value="Oxidored_nitro"/>
    <property type="match status" value="1"/>
</dbReference>
<evidence type="ECO:0000256" key="9">
    <source>
        <dbReference type="ARBA" id="ARBA00023171"/>
    </source>
</evidence>
<dbReference type="InterPro" id="IPR050293">
    <property type="entry name" value="LIPOR_BchN/ChlN"/>
</dbReference>
<reference evidence="12" key="1">
    <citation type="journal article" date="2021" name="Mitochondrial DNA Part B Resour">
        <title>The complete plastid genome of Selaginella erythropus (Selaginellaceae), a species with distinctive giant chloroplasts.</title>
        <authorList>
            <person name="Huang C.L."/>
            <person name="Liu J.W."/>
            <person name="Ho J.F."/>
            <person name="Sun Y.H."/>
            <person name="Wu C.S."/>
            <person name="Chesson P."/>
            <person name="Sheue C.R."/>
        </authorList>
    </citation>
    <scope>NUCLEOTIDE SEQUENCE</scope>
</reference>
<evidence type="ECO:0000256" key="3">
    <source>
        <dbReference type="ARBA" id="ARBA00022723"/>
    </source>
</evidence>
<accession>A0A8K1SP12</accession>
<evidence type="ECO:0000256" key="2">
    <source>
        <dbReference type="ARBA" id="ARBA00022531"/>
    </source>
</evidence>
<evidence type="ECO:0000313" key="12">
    <source>
        <dbReference type="EMBL" id="UFP91569.1"/>
    </source>
</evidence>
<dbReference type="InterPro" id="IPR000510">
    <property type="entry name" value="Nase/OxRdtase_comp1"/>
</dbReference>
<dbReference type="EMBL" id="MZ392854">
    <property type="protein sequence ID" value="UFP91569.1"/>
    <property type="molecule type" value="Genomic_DNA"/>
</dbReference>
<dbReference type="SUPFAM" id="SSF53807">
    <property type="entry name" value="Helical backbone' metal receptor"/>
    <property type="match status" value="1"/>
</dbReference>
<dbReference type="AlphaFoldDB" id="A0A8K1SP12"/>
<dbReference type="GO" id="GO:0016730">
    <property type="term" value="F:oxidoreductase activity, acting on iron-sulfur proteins as donors"/>
    <property type="evidence" value="ECO:0007669"/>
    <property type="project" value="InterPro"/>
</dbReference>
<sequence>MKRFETLTLERETGNYHTSRPISCVARSHQKIEDSSPLVVGTKTCGYFPQNAPGAMIYAEPRYAMAESEEGDIPAQPNDHGESKRLCPRVIGNRDPSVIARTGTRTTEAIKMDLEGMAPKPESEIGIPIVVARANGPDYAPTQGEDTAPAAMAHRCTERYVGSVDGRDDDHRPVQSSLPTATECPPKHVMVPRAGGRETNPPPVLFGSLPPMVASQPNSESKRQSVRVWGRLPAQSYTALPSLGAGVYVCGVNPSSSRTATTLMRRRKRRLIGAPPPTGPDGTRAWIEKIRPVSGIQTQGSRERERQVWEGSKDYPDSVRGKPVFLTGDNPLEASPARSPIRCGTIVHEIGIPYMDKRYQAAESALLRDTCRHMCIPMPRIVEKPDNYDQIQRMRELRPDLAITGMANANPLEARGIDTKWSVEFTFAQIHGFTNARGVPRLVTRPLRRNDLGDLGWAADLVKRAGDNDPPLAQRC</sequence>
<dbReference type="GO" id="GO:0005524">
    <property type="term" value="F:ATP binding"/>
    <property type="evidence" value="ECO:0007669"/>
    <property type="project" value="UniProtKB-KW"/>
</dbReference>
<evidence type="ECO:0000259" key="11">
    <source>
        <dbReference type="Pfam" id="PF00148"/>
    </source>
</evidence>
<dbReference type="GO" id="GO:0051539">
    <property type="term" value="F:4 iron, 4 sulfur cluster binding"/>
    <property type="evidence" value="ECO:0007669"/>
    <property type="project" value="UniProtKB-KW"/>
</dbReference>
<evidence type="ECO:0000256" key="5">
    <source>
        <dbReference type="ARBA" id="ARBA00022840"/>
    </source>
</evidence>
<keyword evidence="5" id="KW-0067">ATP-binding</keyword>
<dbReference type="NCBIfam" id="NF002768">
    <property type="entry name" value="PRK02842.1"/>
    <property type="match status" value="1"/>
</dbReference>
<dbReference type="UniPathway" id="UPA00670"/>
<keyword evidence="3" id="KW-0479">Metal-binding</keyword>
<evidence type="ECO:0000256" key="10">
    <source>
        <dbReference type="SAM" id="MobiDB-lite"/>
    </source>
</evidence>
<dbReference type="InterPro" id="IPR005970">
    <property type="entry name" value="Protochl_reductN"/>
</dbReference>
<evidence type="ECO:0000256" key="4">
    <source>
        <dbReference type="ARBA" id="ARBA00022741"/>
    </source>
</evidence>
<reference evidence="12" key="2">
    <citation type="submission" date="2021-06" db="EMBL/GenBank/DDBJ databases">
        <authorList>
            <person name="Sheue C.-R."/>
            <person name="Liu J.-W."/>
            <person name="Chesson P."/>
            <person name="Ho J.-F."/>
            <person name="Huang C.-L."/>
        </authorList>
    </citation>
    <scope>NUCLEOTIDE SEQUENCE</scope>
</reference>
<dbReference type="PIRSF" id="PIRSF000162">
    <property type="entry name" value="P_chlorophyll_rd"/>
    <property type="match status" value="1"/>
</dbReference>
<keyword evidence="4" id="KW-0547">Nucleotide-binding</keyword>